<keyword evidence="9 12" id="KW-0648">Protein biosynthesis</keyword>
<dbReference type="InterPro" id="IPR014729">
    <property type="entry name" value="Rossmann-like_a/b/a_fold"/>
</dbReference>
<dbReference type="PANTHER" id="PTHR10055">
    <property type="entry name" value="TRYPTOPHANYL-TRNA SYNTHETASE"/>
    <property type="match status" value="1"/>
</dbReference>
<evidence type="ECO:0000256" key="8">
    <source>
        <dbReference type="ARBA" id="ARBA00022840"/>
    </source>
</evidence>
<dbReference type="PANTHER" id="PTHR10055:SF1">
    <property type="entry name" value="TRYPTOPHAN--TRNA LIGASE, CYTOPLASMIC"/>
    <property type="match status" value="1"/>
</dbReference>
<dbReference type="Gene3D" id="1.10.240.10">
    <property type="entry name" value="Tyrosyl-Transfer RNA Synthetase"/>
    <property type="match status" value="1"/>
</dbReference>
<comment type="caution">
    <text evidence="13">The sequence shown here is derived from an EMBL/GenBank/DDBJ whole genome shotgun (WGS) entry which is preliminary data.</text>
</comment>
<dbReference type="FunFam" id="3.40.50.620:FF:000033">
    <property type="entry name" value="tryptophan--tRNA ligase, cytoplasmic"/>
    <property type="match status" value="1"/>
</dbReference>
<evidence type="ECO:0000256" key="11">
    <source>
        <dbReference type="ARBA" id="ARBA00030268"/>
    </source>
</evidence>
<dbReference type="PRINTS" id="PR01039">
    <property type="entry name" value="TRNASYNTHTRP"/>
</dbReference>
<proteinExistence type="inferred from homology"/>
<protein>
    <recommendedName>
        <fullName evidence="4">Tryptophan--tRNA ligase, cytoplasmic</fullName>
        <ecNumber evidence="3">6.1.1.2</ecNumber>
    </recommendedName>
    <alternativeName>
        <fullName evidence="11">Tryptophanyl-tRNA synthetase</fullName>
    </alternativeName>
</protein>
<evidence type="ECO:0000256" key="2">
    <source>
        <dbReference type="ARBA" id="ARBA00005594"/>
    </source>
</evidence>
<dbReference type="PROSITE" id="PS00178">
    <property type="entry name" value="AA_TRNA_LIGASE_I"/>
    <property type="match status" value="1"/>
</dbReference>
<evidence type="ECO:0000256" key="3">
    <source>
        <dbReference type="ARBA" id="ARBA00013161"/>
    </source>
</evidence>
<dbReference type="EC" id="6.1.1.2" evidence="3"/>
<dbReference type="GO" id="GO:1990825">
    <property type="term" value="F:sequence-specific mRNA binding"/>
    <property type="evidence" value="ECO:0007669"/>
    <property type="project" value="EnsemblFungi"/>
</dbReference>
<evidence type="ECO:0000256" key="4">
    <source>
        <dbReference type="ARBA" id="ARBA00013782"/>
    </source>
</evidence>
<evidence type="ECO:0000256" key="7">
    <source>
        <dbReference type="ARBA" id="ARBA00022741"/>
    </source>
</evidence>
<dbReference type="InterPro" id="IPR002306">
    <property type="entry name" value="Trp-tRNA-ligase"/>
</dbReference>
<sequence>MAELSLDKTATAAHDKTEIVQSQSKAQIVTPFDVSGGVDESGKLLPVNYDKLVAEFGATPISPQLLERFERVTGRKPHRFLRRGIVFSHRDLNKILDRYEKGQSFFMYTGRGPSSDSMHVGHAVPFEFTRWLQDVFDAPLVVMLSDDEKFMHSQKIEMDDVRRFSRSNAADIIGLGFDVKKTFIFSNLDFVGGAFYENMCRLAKKITINSVKGTFGFNDSNNIGEFHFCATQAASSFATSFPAIFGTDRKKVASIPCLIPCAIDQDPYFRQCREHAEKFKFKKPSLIHSIFLPALQGPGSKMSASVETSAIFMNDTPNRIKNKVNKYAFSGGQDTAELQRELGGNTKADVSFQYLTFFLEDDEELARIKKAYESGEMLTGELKALCIKELQAFVKDFQERRAKVTDEVITEFMTPRPLSFRGDVAAEKK</sequence>
<evidence type="ECO:0000256" key="6">
    <source>
        <dbReference type="ARBA" id="ARBA00022598"/>
    </source>
</evidence>
<keyword evidence="7 12" id="KW-0547">Nucleotide-binding</keyword>
<keyword evidence="8 12" id="KW-0067">ATP-binding</keyword>
<dbReference type="Proteomes" id="UP000242877">
    <property type="component" value="Unassembled WGS sequence"/>
</dbReference>
<dbReference type="GO" id="GO:0005737">
    <property type="term" value="C:cytoplasm"/>
    <property type="evidence" value="ECO:0007669"/>
    <property type="project" value="UniProtKB-SubCell"/>
</dbReference>
<dbReference type="EMBL" id="AZGZ01000018">
    <property type="protein sequence ID" value="KZZ90035.1"/>
    <property type="molecule type" value="Genomic_DNA"/>
</dbReference>
<dbReference type="InterPro" id="IPR002305">
    <property type="entry name" value="aa-tRNA-synth_Ic"/>
</dbReference>
<comment type="subcellular location">
    <subcellularLocation>
        <location evidence="1">Cytoplasm</location>
    </subcellularLocation>
</comment>
<keyword evidence="6 12" id="KW-0436">Ligase</keyword>
<keyword evidence="5" id="KW-0963">Cytoplasm</keyword>
<keyword evidence="10 12" id="KW-0030">Aminoacyl-tRNA synthetase</keyword>
<evidence type="ECO:0000256" key="10">
    <source>
        <dbReference type="ARBA" id="ARBA00023146"/>
    </source>
</evidence>
<dbReference type="GO" id="GO:0006436">
    <property type="term" value="P:tryptophanyl-tRNA aminoacylation"/>
    <property type="evidence" value="ECO:0007669"/>
    <property type="project" value="InterPro"/>
</dbReference>
<dbReference type="Gene3D" id="3.40.50.620">
    <property type="entry name" value="HUPs"/>
    <property type="match status" value="1"/>
</dbReference>
<evidence type="ECO:0000256" key="12">
    <source>
        <dbReference type="RuleBase" id="RU363036"/>
    </source>
</evidence>
<evidence type="ECO:0000313" key="14">
    <source>
        <dbReference type="Proteomes" id="UP000242877"/>
    </source>
</evidence>
<name>A0A167XFT9_9EURO</name>
<dbReference type="NCBIfam" id="TIGR00233">
    <property type="entry name" value="trpS"/>
    <property type="match status" value="1"/>
</dbReference>
<accession>A0A167XFT9</accession>
<dbReference type="SUPFAM" id="SSF52374">
    <property type="entry name" value="Nucleotidylyl transferase"/>
    <property type="match status" value="1"/>
</dbReference>
<keyword evidence="14" id="KW-1185">Reference proteome</keyword>
<evidence type="ECO:0000256" key="5">
    <source>
        <dbReference type="ARBA" id="ARBA00022490"/>
    </source>
</evidence>
<dbReference type="GO" id="GO:0004830">
    <property type="term" value="F:tryptophan-tRNA ligase activity"/>
    <property type="evidence" value="ECO:0007669"/>
    <property type="project" value="UniProtKB-EC"/>
</dbReference>
<organism evidence="13 14">
    <name type="scientific">Ascosphaera apis ARSEF 7405</name>
    <dbReference type="NCBI Taxonomy" id="392613"/>
    <lineage>
        <taxon>Eukaryota</taxon>
        <taxon>Fungi</taxon>
        <taxon>Dikarya</taxon>
        <taxon>Ascomycota</taxon>
        <taxon>Pezizomycotina</taxon>
        <taxon>Eurotiomycetes</taxon>
        <taxon>Eurotiomycetidae</taxon>
        <taxon>Onygenales</taxon>
        <taxon>Ascosphaeraceae</taxon>
        <taxon>Ascosphaera</taxon>
    </lineage>
</organism>
<dbReference type="GO" id="GO:0005524">
    <property type="term" value="F:ATP binding"/>
    <property type="evidence" value="ECO:0007669"/>
    <property type="project" value="UniProtKB-KW"/>
</dbReference>
<dbReference type="OrthoDB" id="4199731at2759"/>
<gene>
    <name evidence="13" type="ORF">AAP_03985</name>
</gene>
<dbReference type="InterPro" id="IPR001412">
    <property type="entry name" value="aa-tRNA-synth_I_CS"/>
</dbReference>
<reference evidence="13 14" key="1">
    <citation type="journal article" date="2016" name="Genome Biol. Evol.">
        <title>Divergent and convergent evolution of fungal pathogenicity.</title>
        <authorList>
            <person name="Shang Y."/>
            <person name="Xiao G."/>
            <person name="Zheng P."/>
            <person name="Cen K."/>
            <person name="Zhan S."/>
            <person name="Wang C."/>
        </authorList>
    </citation>
    <scope>NUCLEOTIDE SEQUENCE [LARGE SCALE GENOMIC DNA]</scope>
    <source>
        <strain evidence="13 14">ARSEF 7405</strain>
    </source>
</reference>
<evidence type="ECO:0000313" key="13">
    <source>
        <dbReference type="EMBL" id="KZZ90035.1"/>
    </source>
</evidence>
<comment type="similarity">
    <text evidence="2 12">Belongs to the class-I aminoacyl-tRNA synthetase family.</text>
</comment>
<dbReference type="Pfam" id="PF00579">
    <property type="entry name" value="tRNA-synt_1b"/>
    <property type="match status" value="1"/>
</dbReference>
<evidence type="ECO:0000256" key="1">
    <source>
        <dbReference type="ARBA" id="ARBA00004496"/>
    </source>
</evidence>
<evidence type="ECO:0000256" key="9">
    <source>
        <dbReference type="ARBA" id="ARBA00022917"/>
    </source>
</evidence>
<dbReference type="AlphaFoldDB" id="A0A167XFT9"/>
<dbReference type="FunFam" id="1.10.240.10:FF:000003">
    <property type="entry name" value="Tryptophan--tRNA ligase, cytoplasmic"/>
    <property type="match status" value="1"/>
</dbReference>
<dbReference type="VEuPathDB" id="FungiDB:AAP_03985"/>